<name>A0ABV4NTQ9_9GAMM</name>
<protein>
    <submittedName>
        <fullName evidence="1">Uncharacterized protein</fullName>
    </submittedName>
</protein>
<keyword evidence="2" id="KW-1185">Reference proteome</keyword>
<accession>A0ABV4NTQ9</accession>
<evidence type="ECO:0000313" key="2">
    <source>
        <dbReference type="Proteomes" id="UP001569428"/>
    </source>
</evidence>
<dbReference type="EMBL" id="JBGMEK010000001">
    <property type="protein sequence ID" value="MFA0809486.1"/>
    <property type="molecule type" value="Genomic_DNA"/>
</dbReference>
<dbReference type="Proteomes" id="UP001569428">
    <property type="component" value="Unassembled WGS sequence"/>
</dbReference>
<gene>
    <name evidence="1" type="ORF">ACCI49_01020</name>
</gene>
<organism evidence="1 2">
    <name type="scientific">Microbulbifer epialgicus</name>
    <dbReference type="NCBI Taxonomy" id="393907"/>
    <lineage>
        <taxon>Bacteria</taxon>
        <taxon>Pseudomonadati</taxon>
        <taxon>Pseudomonadota</taxon>
        <taxon>Gammaproteobacteria</taxon>
        <taxon>Cellvibrionales</taxon>
        <taxon>Microbulbiferaceae</taxon>
        <taxon>Microbulbifer</taxon>
    </lineage>
</organism>
<dbReference type="RefSeq" id="WP_371837104.1">
    <property type="nucleotide sequence ID" value="NZ_JBGMEK010000001.1"/>
</dbReference>
<evidence type="ECO:0000313" key="1">
    <source>
        <dbReference type="EMBL" id="MFA0809486.1"/>
    </source>
</evidence>
<reference evidence="1 2" key="1">
    <citation type="submission" date="2024-08" db="EMBL/GenBank/DDBJ databases">
        <authorList>
            <person name="Ishaq N."/>
        </authorList>
    </citation>
    <scope>NUCLEOTIDE SEQUENCE [LARGE SCALE GENOMIC DNA]</scope>
    <source>
        <strain evidence="1 2">DSM 18651</strain>
    </source>
</reference>
<proteinExistence type="predicted"/>
<sequence length="99" mass="10841">MLSWILTRIKTAQEGDRLSSDSIDSAISEIEKHGMKAHFYLAGLGNRENKELSYALDTLVAAGFIITDSQGSLVGGVATKNLSSEELIQQRRATFKIVK</sequence>
<comment type="caution">
    <text evidence="1">The sequence shown here is derived from an EMBL/GenBank/DDBJ whole genome shotgun (WGS) entry which is preliminary data.</text>
</comment>